<feature type="region of interest" description="Disordered" evidence="1">
    <location>
        <begin position="1"/>
        <end position="126"/>
    </location>
</feature>
<reference evidence="2" key="1">
    <citation type="journal article" date="2020" name="Nature">
        <title>Giant virus diversity and host interactions through global metagenomics.</title>
        <authorList>
            <person name="Schulz F."/>
            <person name="Roux S."/>
            <person name="Paez-Espino D."/>
            <person name="Jungbluth S."/>
            <person name="Walsh D.A."/>
            <person name="Denef V.J."/>
            <person name="McMahon K.D."/>
            <person name="Konstantinidis K.T."/>
            <person name="Eloe-Fadrosh E.A."/>
            <person name="Kyrpides N.C."/>
            <person name="Woyke T."/>
        </authorList>
    </citation>
    <scope>NUCLEOTIDE SEQUENCE</scope>
    <source>
        <strain evidence="2">GVMAG-M-3300023179-116</strain>
    </source>
</reference>
<feature type="region of interest" description="Disordered" evidence="1">
    <location>
        <begin position="317"/>
        <end position="356"/>
    </location>
</feature>
<feature type="compositionally biased region" description="Basic and acidic residues" evidence="1">
    <location>
        <begin position="117"/>
        <end position="126"/>
    </location>
</feature>
<proteinExistence type="predicted"/>
<feature type="compositionally biased region" description="Polar residues" evidence="1">
    <location>
        <begin position="50"/>
        <end position="116"/>
    </location>
</feature>
<feature type="compositionally biased region" description="Basic and acidic residues" evidence="1">
    <location>
        <begin position="14"/>
        <end position="26"/>
    </location>
</feature>
<organism evidence="2">
    <name type="scientific">viral metagenome</name>
    <dbReference type="NCBI Taxonomy" id="1070528"/>
    <lineage>
        <taxon>unclassified sequences</taxon>
        <taxon>metagenomes</taxon>
        <taxon>organismal metagenomes</taxon>
    </lineage>
</organism>
<evidence type="ECO:0000256" key="1">
    <source>
        <dbReference type="SAM" id="MobiDB-lite"/>
    </source>
</evidence>
<dbReference type="SUPFAM" id="SSF52374">
    <property type="entry name" value="Nucleotidylyl transferase"/>
    <property type="match status" value="1"/>
</dbReference>
<feature type="compositionally biased region" description="Basic residues" evidence="1">
    <location>
        <begin position="328"/>
        <end position="356"/>
    </location>
</feature>
<accession>A0A6C0E3S4</accession>
<protein>
    <recommendedName>
        <fullName evidence="3">Cytidyltransferase-like domain-containing protein</fullName>
    </recommendedName>
</protein>
<feature type="compositionally biased region" description="Low complexity" evidence="1">
    <location>
        <begin position="1"/>
        <end position="10"/>
    </location>
</feature>
<dbReference type="InterPro" id="IPR014729">
    <property type="entry name" value="Rossmann-like_a/b/a_fold"/>
</dbReference>
<dbReference type="AlphaFoldDB" id="A0A6C0E3S4"/>
<evidence type="ECO:0008006" key="3">
    <source>
        <dbReference type="Google" id="ProtNLM"/>
    </source>
</evidence>
<dbReference type="EMBL" id="MN739731">
    <property type="protein sequence ID" value="QHT23428.1"/>
    <property type="molecule type" value="Genomic_DNA"/>
</dbReference>
<dbReference type="Gene3D" id="3.40.50.620">
    <property type="entry name" value="HUPs"/>
    <property type="match status" value="1"/>
</dbReference>
<evidence type="ECO:0000313" key="2">
    <source>
        <dbReference type="EMBL" id="QHT23428.1"/>
    </source>
</evidence>
<name>A0A6C0E3S4_9ZZZZ</name>
<sequence length="356" mass="40081">MSQKSSTGRSSRSRSRDRDSREKSVESDNFESIPLDKSTSPRTSGRVRRTIQQYQPESVSPRSSRVTRKTQQYQPESHPTSRIRGTTQKYQPESVSPRSTSQPAPKSSMEMSLSESHNNDEKDLKASSIINKHEAEKYKMIFTIGRMNPPTSGHMGLISVLMGLARKNNLDNIGIVLSPSEDNKNPLSCDRKKEYIMEMISNISNMSNIRPNIICKETGFPMSNIGELLKISGLDNNSKMLLIIGEDRANAFNWLKNYFPNLVIDALDRPEGAMSATKIRGFVSAENENAFNQAYAGILQPNRIEDLYNDISSGLANYDKTTSTSTKKSTKKSQKRGGRKTKSKSKKSKKRRTIRR</sequence>